<protein>
    <submittedName>
        <fullName evidence="2">Methenyltetrahydrofolate cyclohydrolase</fullName>
        <ecNumber evidence="2">3.5.4.9</ecNumber>
    </submittedName>
</protein>
<sequence>MLVEMNLQAFVKELASDSPAPGGGSVAALSGALGAGLISMVCNLTIGKEGYEAYESDMVEVRAKSESLYASLLERIDNDTEAFNKVMAAFKMKKETDEDKAARKAAIQNAFKGACDSPFSIAEECLAVIRLADSIVDKGNINAVSDMGVAAAQALAGLEGAVMNVRINLPSIKDEAYVEEKKAAVQKMLDEGMSLRQAVQEKVDAKL</sequence>
<keyword evidence="3" id="KW-1185">Reference proteome</keyword>
<evidence type="ECO:0000313" key="3">
    <source>
        <dbReference type="Proteomes" id="UP000002366"/>
    </source>
</evidence>
<dbReference type="EMBL" id="CP001997">
    <property type="protein sequence ID" value="ADE57655.1"/>
    <property type="molecule type" value="Genomic_DNA"/>
</dbReference>
<accession>D5EGH3</accession>
<feature type="domain" description="Cyclodeaminase/cyclohydrolase" evidence="1">
    <location>
        <begin position="7"/>
        <end position="186"/>
    </location>
</feature>
<dbReference type="STRING" id="572547.Amico_1538"/>
<dbReference type="HOGENOM" id="CLU_088419_0_1_0"/>
<evidence type="ECO:0000313" key="2">
    <source>
        <dbReference type="EMBL" id="ADE57655.1"/>
    </source>
</evidence>
<gene>
    <name evidence="2" type="ordered locus">Amico_1538</name>
</gene>
<dbReference type="GO" id="GO:0004477">
    <property type="term" value="F:methenyltetrahydrofolate cyclohydrolase activity"/>
    <property type="evidence" value="ECO:0007669"/>
    <property type="project" value="UniProtKB-EC"/>
</dbReference>
<dbReference type="eggNOG" id="COG3404">
    <property type="taxonomic scope" value="Bacteria"/>
</dbReference>
<dbReference type="OrthoDB" id="9784653at2"/>
<reference evidence="2 3" key="1">
    <citation type="journal article" date="2010" name="Stand. Genomic Sci.">
        <title>Complete genome sequence of Aminobacterium colombiense type strain (ALA-1).</title>
        <authorList>
            <person name="Chertkov O."/>
            <person name="Sikorski J."/>
            <person name="Brambilla E."/>
            <person name="Lapidus A."/>
            <person name="Copeland A."/>
            <person name="Glavina Del Rio T."/>
            <person name="Nolan M."/>
            <person name="Lucas S."/>
            <person name="Tice H."/>
            <person name="Cheng J.F."/>
            <person name="Han C."/>
            <person name="Detter J.C."/>
            <person name="Bruce D."/>
            <person name="Tapia R."/>
            <person name="Goodwin L."/>
            <person name="Pitluck S."/>
            <person name="Liolios K."/>
            <person name="Ivanova N."/>
            <person name="Mavromatis K."/>
            <person name="Ovchinnikova G."/>
            <person name="Pati A."/>
            <person name="Chen A."/>
            <person name="Palaniappan K."/>
            <person name="Land M."/>
            <person name="Hauser L."/>
            <person name="Chang Y.J."/>
            <person name="Jeffries C.D."/>
            <person name="Spring S."/>
            <person name="Rohde M."/>
            <person name="Goker M."/>
            <person name="Bristow J."/>
            <person name="Eisen J.A."/>
            <person name="Markowitz V."/>
            <person name="Hugenholtz P."/>
            <person name="Kyrpides N.C."/>
            <person name="Klenk H.P."/>
        </authorList>
    </citation>
    <scope>NUCLEOTIDE SEQUENCE [LARGE SCALE GENOMIC DNA]</scope>
    <source>
        <strain evidence="3">DSM 12261 / ALA-1</strain>
    </source>
</reference>
<proteinExistence type="predicted"/>
<dbReference type="InterPro" id="IPR007044">
    <property type="entry name" value="Cyclodeamin/CycHdrlase"/>
</dbReference>
<dbReference type="AlphaFoldDB" id="D5EGH3"/>
<dbReference type="Gene3D" id="1.20.120.680">
    <property type="entry name" value="Formiminotetrahydrofolate cyclodeaminase monomer, up-and-down helical bundle"/>
    <property type="match status" value="1"/>
</dbReference>
<dbReference type="EC" id="3.5.4.9" evidence="2"/>
<dbReference type="InterPro" id="IPR036178">
    <property type="entry name" value="Formintransfe-cycloase-like_sf"/>
</dbReference>
<dbReference type="Pfam" id="PF04961">
    <property type="entry name" value="FTCD_C"/>
    <property type="match status" value="1"/>
</dbReference>
<dbReference type="KEGG" id="aco:Amico_1538"/>
<name>D5EGH3_AMICL</name>
<dbReference type="RefSeq" id="WP_013048918.1">
    <property type="nucleotide sequence ID" value="NC_014011.1"/>
</dbReference>
<dbReference type="SUPFAM" id="SSF101262">
    <property type="entry name" value="Methenyltetrahydrofolate cyclohydrolase-like"/>
    <property type="match status" value="1"/>
</dbReference>
<evidence type="ECO:0000259" key="1">
    <source>
        <dbReference type="Pfam" id="PF04961"/>
    </source>
</evidence>
<keyword evidence="2" id="KW-0378">Hydrolase</keyword>
<organism evidence="2 3">
    <name type="scientific">Aminobacterium colombiense (strain DSM 12261 / ALA-1)</name>
    <dbReference type="NCBI Taxonomy" id="572547"/>
    <lineage>
        <taxon>Bacteria</taxon>
        <taxon>Thermotogati</taxon>
        <taxon>Synergistota</taxon>
        <taxon>Synergistia</taxon>
        <taxon>Synergistales</taxon>
        <taxon>Aminobacteriaceae</taxon>
        <taxon>Aminobacterium</taxon>
    </lineage>
</organism>
<dbReference type="Proteomes" id="UP000002366">
    <property type="component" value="Chromosome"/>
</dbReference>